<gene>
    <name evidence="1" type="ORF">S01H1_27990</name>
</gene>
<dbReference type="EMBL" id="BARS01017081">
    <property type="protein sequence ID" value="GAF93995.1"/>
    <property type="molecule type" value="Genomic_DNA"/>
</dbReference>
<reference evidence="1" key="1">
    <citation type="journal article" date="2014" name="Front. Microbiol.">
        <title>High frequency of phylogenetically diverse reductive dehalogenase-homologous genes in deep subseafloor sedimentary metagenomes.</title>
        <authorList>
            <person name="Kawai M."/>
            <person name="Futagami T."/>
            <person name="Toyoda A."/>
            <person name="Takaki Y."/>
            <person name="Nishi S."/>
            <person name="Hori S."/>
            <person name="Arai W."/>
            <person name="Tsubouchi T."/>
            <person name="Morono Y."/>
            <person name="Uchiyama I."/>
            <person name="Ito T."/>
            <person name="Fujiyama A."/>
            <person name="Inagaki F."/>
            <person name="Takami H."/>
        </authorList>
    </citation>
    <scope>NUCLEOTIDE SEQUENCE</scope>
    <source>
        <strain evidence="1">Expedition CK06-06</strain>
    </source>
</reference>
<proteinExistence type="predicted"/>
<evidence type="ECO:0000313" key="1">
    <source>
        <dbReference type="EMBL" id="GAF93995.1"/>
    </source>
</evidence>
<name>X0V034_9ZZZZ</name>
<sequence length="57" mass="6588">MKHEKIKDIIEKEIKGIRKTMFEHPERLSEYGIAYWKGNIAALEWVLTTIAAKEAAS</sequence>
<organism evidence="1">
    <name type="scientific">marine sediment metagenome</name>
    <dbReference type="NCBI Taxonomy" id="412755"/>
    <lineage>
        <taxon>unclassified sequences</taxon>
        <taxon>metagenomes</taxon>
        <taxon>ecological metagenomes</taxon>
    </lineage>
</organism>
<dbReference type="AlphaFoldDB" id="X0V034"/>
<protein>
    <submittedName>
        <fullName evidence="1">Uncharacterized protein</fullName>
    </submittedName>
</protein>
<accession>X0V034</accession>
<comment type="caution">
    <text evidence="1">The sequence shown here is derived from an EMBL/GenBank/DDBJ whole genome shotgun (WGS) entry which is preliminary data.</text>
</comment>